<evidence type="ECO:0000313" key="11">
    <source>
        <dbReference type="Proteomes" id="UP000543030"/>
    </source>
</evidence>
<protein>
    <submittedName>
        <fullName evidence="10">Iron(III) transport system permease protein</fullName>
    </submittedName>
</protein>
<dbReference type="EMBL" id="JACHHN010000003">
    <property type="protein sequence ID" value="MBB5190894.1"/>
    <property type="molecule type" value="Genomic_DNA"/>
</dbReference>
<evidence type="ECO:0000256" key="3">
    <source>
        <dbReference type="ARBA" id="ARBA00022475"/>
    </source>
</evidence>
<dbReference type="InterPro" id="IPR035906">
    <property type="entry name" value="MetI-like_sf"/>
</dbReference>
<keyword evidence="11" id="KW-1185">Reference proteome</keyword>
<evidence type="ECO:0000256" key="4">
    <source>
        <dbReference type="ARBA" id="ARBA00022519"/>
    </source>
</evidence>
<evidence type="ECO:0000256" key="7">
    <source>
        <dbReference type="ARBA" id="ARBA00023136"/>
    </source>
</evidence>
<feature type="transmembrane region" description="Helical" evidence="8">
    <location>
        <begin position="174"/>
        <end position="196"/>
    </location>
</feature>
<feature type="transmembrane region" description="Helical" evidence="8">
    <location>
        <begin position="359"/>
        <end position="380"/>
    </location>
</feature>
<dbReference type="PANTHER" id="PTHR43357">
    <property type="entry name" value="INNER MEMBRANE ABC TRANSPORTER PERMEASE PROTEIN YDCV"/>
    <property type="match status" value="1"/>
</dbReference>
<keyword evidence="6 8" id="KW-1133">Transmembrane helix</keyword>
<evidence type="ECO:0000256" key="8">
    <source>
        <dbReference type="RuleBase" id="RU363032"/>
    </source>
</evidence>
<keyword evidence="7 8" id="KW-0472">Membrane</keyword>
<dbReference type="GO" id="GO:0005886">
    <property type="term" value="C:plasma membrane"/>
    <property type="evidence" value="ECO:0007669"/>
    <property type="project" value="UniProtKB-SubCell"/>
</dbReference>
<feature type="transmembrane region" description="Helical" evidence="8">
    <location>
        <begin position="121"/>
        <end position="141"/>
    </location>
</feature>
<evidence type="ECO:0000256" key="5">
    <source>
        <dbReference type="ARBA" id="ARBA00022692"/>
    </source>
</evidence>
<evidence type="ECO:0000256" key="2">
    <source>
        <dbReference type="ARBA" id="ARBA00022448"/>
    </source>
</evidence>
<evidence type="ECO:0000313" key="10">
    <source>
        <dbReference type="EMBL" id="MBB5190894.1"/>
    </source>
</evidence>
<dbReference type="SUPFAM" id="SSF161098">
    <property type="entry name" value="MetI-like"/>
    <property type="match status" value="2"/>
</dbReference>
<feature type="transmembrane region" description="Helical" evidence="8">
    <location>
        <begin position="319"/>
        <end position="339"/>
    </location>
</feature>
<keyword evidence="2 8" id="KW-0813">Transport</keyword>
<gene>
    <name evidence="10" type="ORF">HNQ50_001617</name>
</gene>
<keyword evidence="3" id="KW-1003">Cell membrane</keyword>
<name>A0A840RE76_9NEIS</name>
<comment type="subcellular location">
    <subcellularLocation>
        <location evidence="1">Cell inner membrane</location>
        <topology evidence="1">Multi-pass membrane protein</topology>
    </subcellularLocation>
    <subcellularLocation>
        <location evidence="8">Cell membrane</location>
        <topology evidence="8">Multi-pass membrane protein</topology>
    </subcellularLocation>
</comment>
<feature type="transmembrane region" description="Helical" evidence="8">
    <location>
        <begin position="427"/>
        <end position="449"/>
    </location>
</feature>
<dbReference type="PROSITE" id="PS50928">
    <property type="entry name" value="ABC_TM1"/>
    <property type="match status" value="2"/>
</dbReference>
<feature type="transmembrane region" description="Helical" evidence="8">
    <location>
        <begin position="386"/>
        <end position="406"/>
    </location>
</feature>
<evidence type="ECO:0000256" key="1">
    <source>
        <dbReference type="ARBA" id="ARBA00004429"/>
    </source>
</evidence>
<sequence>MSGRRYPPALVAFAAIGAVLVLVPLLLTLRDASQFSLAEAQEVLLRPLVGKLLFNTLTITLGAMLVCAVVGTLTAWFVERTQLPGRRIWSVLVVVPLAIPPFVSSYAWVSLSQNLQDYLGALLVVSSSYYPLVYLPVAAALRGMDPALEETARSLGLGRWSAFVRVVLPQLRPALLGGSLLVALGVLAEFGAFALLRFRTFTTEIYAEYRTSFDSSGAALLACVLIGLCLLCVLAEHRVRGQGRYFKVDRGTRRAPVRYALGRYVVPVKLFLAALVAITILVPLGMIVYWLTQEGAAAVTPADVSPALLWQATSSSLELGLLAAALTTLLAIPLGYLLARHPGRLPTVLERVVYLAQGLPGLVVALALVTVGIGFMQMLYQSTLMLVVGYAILFLPLALVGVRAAFVQAQPRLEESARALGLSPLATWLRVILPLAAPGIGAAATLVFVSTVTELTATLLLSPIGTQTLATQVWADTSTLAFAAAAPYAALLAGLSLVSTWVLMSLLGRSAIRAPV</sequence>
<comment type="similarity">
    <text evidence="8">Belongs to the binding-protein-dependent transport system permease family.</text>
</comment>
<feature type="transmembrane region" description="Helical" evidence="8">
    <location>
        <begin position="216"/>
        <end position="235"/>
    </location>
</feature>
<proteinExistence type="inferred from homology"/>
<feature type="transmembrane region" description="Helical" evidence="8">
    <location>
        <begin position="89"/>
        <end position="109"/>
    </location>
</feature>
<dbReference type="AlphaFoldDB" id="A0A840RE76"/>
<dbReference type="Proteomes" id="UP000543030">
    <property type="component" value="Unassembled WGS sequence"/>
</dbReference>
<accession>A0A840RE76</accession>
<feature type="domain" description="ABC transmembrane type-1" evidence="9">
    <location>
        <begin position="53"/>
        <end position="234"/>
    </location>
</feature>
<evidence type="ECO:0000256" key="6">
    <source>
        <dbReference type="ARBA" id="ARBA00022989"/>
    </source>
</evidence>
<organism evidence="10 11">
    <name type="scientific">Silvimonas terrae</name>
    <dbReference type="NCBI Taxonomy" id="300266"/>
    <lineage>
        <taxon>Bacteria</taxon>
        <taxon>Pseudomonadati</taxon>
        <taxon>Pseudomonadota</taxon>
        <taxon>Betaproteobacteria</taxon>
        <taxon>Neisseriales</taxon>
        <taxon>Chitinibacteraceae</taxon>
        <taxon>Silvimonas</taxon>
    </lineage>
</organism>
<keyword evidence="4" id="KW-0997">Cell inner membrane</keyword>
<feature type="transmembrane region" description="Helical" evidence="8">
    <location>
        <begin position="56"/>
        <end position="77"/>
    </location>
</feature>
<evidence type="ECO:0000259" key="9">
    <source>
        <dbReference type="PROSITE" id="PS50928"/>
    </source>
</evidence>
<comment type="caution">
    <text evidence="10">The sequence shown here is derived from an EMBL/GenBank/DDBJ whole genome shotgun (WGS) entry which is preliminary data.</text>
</comment>
<feature type="domain" description="ABC transmembrane type-1" evidence="9">
    <location>
        <begin position="313"/>
        <end position="503"/>
    </location>
</feature>
<feature type="transmembrane region" description="Helical" evidence="8">
    <location>
        <begin position="270"/>
        <end position="291"/>
    </location>
</feature>
<dbReference type="Pfam" id="PF00528">
    <property type="entry name" value="BPD_transp_1"/>
    <property type="match status" value="2"/>
</dbReference>
<dbReference type="PANTHER" id="PTHR43357:SF3">
    <property type="entry name" value="FE(3+)-TRANSPORT SYSTEM PERMEASE PROTEIN FBPB 2"/>
    <property type="match status" value="1"/>
</dbReference>
<dbReference type="RefSeq" id="WP_184099356.1">
    <property type="nucleotide sequence ID" value="NZ_JACHHN010000003.1"/>
</dbReference>
<reference evidence="10 11" key="1">
    <citation type="submission" date="2020-08" db="EMBL/GenBank/DDBJ databases">
        <title>Genomic Encyclopedia of Type Strains, Phase IV (KMG-IV): sequencing the most valuable type-strain genomes for metagenomic binning, comparative biology and taxonomic classification.</title>
        <authorList>
            <person name="Goeker M."/>
        </authorList>
    </citation>
    <scope>NUCLEOTIDE SEQUENCE [LARGE SCALE GENOMIC DNA]</scope>
    <source>
        <strain evidence="10 11">DSM 18233</strain>
    </source>
</reference>
<dbReference type="Gene3D" id="1.10.3720.10">
    <property type="entry name" value="MetI-like"/>
    <property type="match status" value="2"/>
</dbReference>
<feature type="transmembrane region" description="Helical" evidence="8">
    <location>
        <begin position="480"/>
        <end position="503"/>
    </location>
</feature>
<keyword evidence="5 8" id="KW-0812">Transmembrane</keyword>
<dbReference type="GO" id="GO:0055085">
    <property type="term" value="P:transmembrane transport"/>
    <property type="evidence" value="ECO:0007669"/>
    <property type="project" value="InterPro"/>
</dbReference>
<dbReference type="InterPro" id="IPR000515">
    <property type="entry name" value="MetI-like"/>
</dbReference>
<dbReference type="CDD" id="cd06261">
    <property type="entry name" value="TM_PBP2"/>
    <property type="match status" value="2"/>
</dbReference>